<feature type="domain" description="RES" evidence="1">
    <location>
        <begin position="37"/>
        <end position="176"/>
    </location>
</feature>
<proteinExistence type="predicted"/>
<dbReference type="InterPro" id="IPR014914">
    <property type="entry name" value="RES_dom"/>
</dbReference>
<evidence type="ECO:0000313" key="3">
    <source>
        <dbReference type="Proteomes" id="UP000543556"/>
    </source>
</evidence>
<keyword evidence="3" id="KW-1185">Reference proteome</keyword>
<evidence type="ECO:0000259" key="1">
    <source>
        <dbReference type="SMART" id="SM00953"/>
    </source>
</evidence>
<dbReference type="Pfam" id="PF08808">
    <property type="entry name" value="RES"/>
    <property type="match status" value="1"/>
</dbReference>
<dbReference type="AlphaFoldDB" id="A0A7Y7M0V2"/>
<name>A0A7Y7M0V2_9MICC</name>
<organism evidence="2 3">
    <name type="scientific">Arthrobacter wenxiniae</name>
    <dbReference type="NCBI Taxonomy" id="2713570"/>
    <lineage>
        <taxon>Bacteria</taxon>
        <taxon>Bacillati</taxon>
        <taxon>Actinomycetota</taxon>
        <taxon>Actinomycetes</taxon>
        <taxon>Micrococcales</taxon>
        <taxon>Micrococcaceae</taxon>
        <taxon>Arthrobacter</taxon>
    </lineage>
</organism>
<dbReference type="SMART" id="SM00953">
    <property type="entry name" value="RES"/>
    <property type="match status" value="1"/>
</dbReference>
<accession>A0A7Y7M0V2</accession>
<comment type="caution">
    <text evidence="2">The sequence shown here is derived from an EMBL/GenBank/DDBJ whole genome shotgun (WGS) entry which is preliminary data.</text>
</comment>
<sequence>MTGVPDPPKPFQPLEFTLHAGTDLYRVASNDRRVNEFNPGLGGRTRFAFFGTPTIPVLYGAQTIEAAICESLLHDIPQAGGLLRPRAYRNKVGARLTVGRDLKLASFMGLGLKALKIEQSELIDTPPTTYDRTVAWAQAAYDAGFDGAAWMSRRCNTDRAYVLFGDRVLPSDLPIYPGYGQVYTAGKHLDWLIRFCAPLHVDVLVHS</sequence>
<evidence type="ECO:0000313" key="2">
    <source>
        <dbReference type="EMBL" id="NVM96113.1"/>
    </source>
</evidence>
<dbReference type="Proteomes" id="UP000543556">
    <property type="component" value="Unassembled WGS sequence"/>
</dbReference>
<dbReference type="RefSeq" id="WP_176635832.1">
    <property type="nucleotide sequence ID" value="NZ_JAAMFM010000024.1"/>
</dbReference>
<dbReference type="EMBL" id="JAAMFM010000024">
    <property type="protein sequence ID" value="NVM96113.1"/>
    <property type="molecule type" value="Genomic_DNA"/>
</dbReference>
<reference evidence="2 3" key="1">
    <citation type="submission" date="2020-02" db="EMBL/GenBank/DDBJ databases">
        <title>Genome sequence of strain AETb3-4.</title>
        <authorList>
            <person name="Gao J."/>
            <person name="Zhang X."/>
        </authorList>
    </citation>
    <scope>NUCLEOTIDE SEQUENCE [LARGE SCALE GENOMIC DNA]</scope>
    <source>
        <strain evidence="2 3">AETb3-4</strain>
    </source>
</reference>
<gene>
    <name evidence="2" type="ORF">G6034_14615</name>
</gene>
<protein>
    <submittedName>
        <fullName evidence="2">RES family NAD+ phosphorylase</fullName>
    </submittedName>
</protein>